<dbReference type="AlphaFoldDB" id="A0AAV9GNE7"/>
<dbReference type="InterPro" id="IPR051532">
    <property type="entry name" value="Ester_Hydrolysis_Enzymes"/>
</dbReference>
<name>A0AAV9GNE7_9PEZI</name>
<feature type="domain" description="SGNH hydrolase-type esterase" evidence="2">
    <location>
        <begin position="28"/>
        <end position="206"/>
    </location>
</feature>
<dbReference type="CDD" id="cd01833">
    <property type="entry name" value="XynB_like"/>
    <property type="match status" value="1"/>
</dbReference>
<reference evidence="3" key="2">
    <citation type="submission" date="2023-05" db="EMBL/GenBank/DDBJ databases">
        <authorList>
            <consortium name="Lawrence Berkeley National Laboratory"/>
            <person name="Steindorff A."/>
            <person name="Hensen N."/>
            <person name="Bonometti L."/>
            <person name="Westerberg I."/>
            <person name="Brannstrom I.O."/>
            <person name="Guillou S."/>
            <person name="Cros-Aarteil S."/>
            <person name="Calhoun S."/>
            <person name="Haridas S."/>
            <person name="Kuo A."/>
            <person name="Mondo S."/>
            <person name="Pangilinan J."/>
            <person name="Riley R."/>
            <person name="Labutti K."/>
            <person name="Andreopoulos B."/>
            <person name="Lipzen A."/>
            <person name="Chen C."/>
            <person name="Yanf M."/>
            <person name="Daum C."/>
            <person name="Ng V."/>
            <person name="Clum A."/>
            <person name="Ohm R."/>
            <person name="Martin F."/>
            <person name="Silar P."/>
            <person name="Natvig D."/>
            <person name="Lalanne C."/>
            <person name="Gautier V."/>
            <person name="Ament-Velasquez S.L."/>
            <person name="Kruys A."/>
            <person name="Hutchinson M.I."/>
            <person name="Powell A.J."/>
            <person name="Barry K."/>
            <person name="Miller A.N."/>
            <person name="Grigoriev I.V."/>
            <person name="Debuchy R."/>
            <person name="Gladieux P."/>
            <person name="Thoren M.H."/>
            <person name="Johannesson H."/>
        </authorList>
    </citation>
    <scope>NUCLEOTIDE SEQUENCE</scope>
    <source>
        <strain evidence="3">PSN243</strain>
    </source>
</reference>
<dbReference type="Pfam" id="PF13472">
    <property type="entry name" value="Lipase_GDSL_2"/>
    <property type="match status" value="1"/>
</dbReference>
<dbReference type="SUPFAM" id="SSF52266">
    <property type="entry name" value="SGNH hydrolase"/>
    <property type="match status" value="1"/>
</dbReference>
<dbReference type="Proteomes" id="UP001321760">
    <property type="component" value="Unassembled WGS sequence"/>
</dbReference>
<dbReference type="PANTHER" id="PTHR30383:SF2">
    <property type="entry name" value="CELLULOSE-BINDING PROTEIN"/>
    <property type="match status" value="1"/>
</dbReference>
<protein>
    <submittedName>
        <fullName evidence="3">Lysophospholipase/Carboxylesterase</fullName>
    </submittedName>
</protein>
<sequence length="232" mass="25646">MVALGFFLSALVATGAVAQNTTLRYMPFGDSITEIICWRSKLWNKLQTTEWASVDFVGSGRGENNCRDTRYDRDNEGHSGFLAINIANQRQLVGWLQRNPADVITMHLGTNDIVQQNKAVTDIIAAFTTLVKQMRDHNPRIKIVVAQIIPLGLGNFNAKVQQLNAAIPPWAAQQNTTESPIWVVDQYTGFGGTADNRDGVHPNDSGDTKMMNVWYPALIKAFEAAKADKARA</sequence>
<accession>A0AAV9GNE7</accession>
<dbReference type="Gene3D" id="3.40.50.1110">
    <property type="entry name" value="SGNH hydrolase"/>
    <property type="match status" value="1"/>
</dbReference>
<evidence type="ECO:0000313" key="3">
    <source>
        <dbReference type="EMBL" id="KAK4448897.1"/>
    </source>
</evidence>
<keyword evidence="4" id="KW-1185">Reference proteome</keyword>
<dbReference type="InterPro" id="IPR013830">
    <property type="entry name" value="SGNH_hydro"/>
</dbReference>
<comment type="caution">
    <text evidence="3">The sequence shown here is derived from an EMBL/GenBank/DDBJ whole genome shotgun (WGS) entry which is preliminary data.</text>
</comment>
<organism evidence="3 4">
    <name type="scientific">Podospora aff. communis PSN243</name>
    <dbReference type="NCBI Taxonomy" id="3040156"/>
    <lineage>
        <taxon>Eukaryota</taxon>
        <taxon>Fungi</taxon>
        <taxon>Dikarya</taxon>
        <taxon>Ascomycota</taxon>
        <taxon>Pezizomycotina</taxon>
        <taxon>Sordariomycetes</taxon>
        <taxon>Sordariomycetidae</taxon>
        <taxon>Sordariales</taxon>
        <taxon>Podosporaceae</taxon>
        <taxon>Podospora</taxon>
    </lineage>
</organism>
<gene>
    <name evidence="3" type="ORF">QBC34DRAFT_380744</name>
</gene>
<feature type="chain" id="PRO_5043698522" evidence="1">
    <location>
        <begin position="19"/>
        <end position="232"/>
    </location>
</feature>
<proteinExistence type="predicted"/>
<feature type="signal peptide" evidence="1">
    <location>
        <begin position="1"/>
        <end position="18"/>
    </location>
</feature>
<dbReference type="PANTHER" id="PTHR30383">
    <property type="entry name" value="THIOESTERASE 1/PROTEASE 1/LYSOPHOSPHOLIPASE L1"/>
    <property type="match status" value="1"/>
</dbReference>
<evidence type="ECO:0000259" key="2">
    <source>
        <dbReference type="Pfam" id="PF13472"/>
    </source>
</evidence>
<evidence type="ECO:0000256" key="1">
    <source>
        <dbReference type="SAM" id="SignalP"/>
    </source>
</evidence>
<reference evidence="3" key="1">
    <citation type="journal article" date="2023" name="Mol. Phylogenet. Evol.">
        <title>Genome-scale phylogeny and comparative genomics of the fungal order Sordariales.</title>
        <authorList>
            <person name="Hensen N."/>
            <person name="Bonometti L."/>
            <person name="Westerberg I."/>
            <person name="Brannstrom I.O."/>
            <person name="Guillou S."/>
            <person name="Cros-Aarteil S."/>
            <person name="Calhoun S."/>
            <person name="Haridas S."/>
            <person name="Kuo A."/>
            <person name="Mondo S."/>
            <person name="Pangilinan J."/>
            <person name="Riley R."/>
            <person name="LaButti K."/>
            <person name="Andreopoulos B."/>
            <person name="Lipzen A."/>
            <person name="Chen C."/>
            <person name="Yan M."/>
            <person name="Daum C."/>
            <person name="Ng V."/>
            <person name="Clum A."/>
            <person name="Steindorff A."/>
            <person name="Ohm R.A."/>
            <person name="Martin F."/>
            <person name="Silar P."/>
            <person name="Natvig D.O."/>
            <person name="Lalanne C."/>
            <person name="Gautier V."/>
            <person name="Ament-Velasquez S.L."/>
            <person name="Kruys A."/>
            <person name="Hutchinson M.I."/>
            <person name="Powell A.J."/>
            <person name="Barry K."/>
            <person name="Miller A.N."/>
            <person name="Grigoriev I.V."/>
            <person name="Debuchy R."/>
            <person name="Gladieux P."/>
            <person name="Hiltunen Thoren M."/>
            <person name="Johannesson H."/>
        </authorList>
    </citation>
    <scope>NUCLEOTIDE SEQUENCE</scope>
    <source>
        <strain evidence="3">PSN243</strain>
    </source>
</reference>
<keyword evidence="1" id="KW-0732">Signal</keyword>
<evidence type="ECO:0000313" key="4">
    <source>
        <dbReference type="Proteomes" id="UP001321760"/>
    </source>
</evidence>
<dbReference type="EMBL" id="MU865940">
    <property type="protein sequence ID" value="KAK4448897.1"/>
    <property type="molecule type" value="Genomic_DNA"/>
</dbReference>
<dbReference type="GO" id="GO:0004622">
    <property type="term" value="F:phosphatidylcholine lysophospholipase activity"/>
    <property type="evidence" value="ECO:0007669"/>
    <property type="project" value="TreeGrafter"/>
</dbReference>
<dbReference type="InterPro" id="IPR036514">
    <property type="entry name" value="SGNH_hydro_sf"/>
</dbReference>